<dbReference type="OrthoDB" id="2963168at2759"/>
<gene>
    <name evidence="1" type="ORF">GQ607_005076</name>
</gene>
<reference evidence="1 2" key="1">
    <citation type="submission" date="2019-12" db="EMBL/GenBank/DDBJ databases">
        <title>A genome sequence resource for the geographically widespread anthracnose pathogen Colletotrichum asianum.</title>
        <authorList>
            <person name="Meng Y."/>
        </authorList>
    </citation>
    <scope>NUCLEOTIDE SEQUENCE [LARGE SCALE GENOMIC DNA]</scope>
    <source>
        <strain evidence="1 2">ICMP 18580</strain>
    </source>
</reference>
<dbReference type="Proteomes" id="UP000434172">
    <property type="component" value="Unassembled WGS sequence"/>
</dbReference>
<sequence>MGSSFPLKRLAGYTSRTVPFKVISDDTTINADVVYPETSDGFPLSCCCIITAVSSSSGIDIRSCHTGLCMHVPLVDGSL</sequence>
<comment type="caution">
    <text evidence="1">The sequence shown here is derived from an EMBL/GenBank/DDBJ whole genome shotgun (WGS) entry which is preliminary data.</text>
</comment>
<dbReference type="AlphaFoldDB" id="A0A8H3WL92"/>
<organism evidence="1 2">
    <name type="scientific">Colletotrichum asianum</name>
    <dbReference type="NCBI Taxonomy" id="702518"/>
    <lineage>
        <taxon>Eukaryota</taxon>
        <taxon>Fungi</taxon>
        <taxon>Dikarya</taxon>
        <taxon>Ascomycota</taxon>
        <taxon>Pezizomycotina</taxon>
        <taxon>Sordariomycetes</taxon>
        <taxon>Hypocreomycetidae</taxon>
        <taxon>Glomerellales</taxon>
        <taxon>Glomerellaceae</taxon>
        <taxon>Colletotrichum</taxon>
        <taxon>Colletotrichum gloeosporioides species complex</taxon>
    </lineage>
</organism>
<keyword evidence="2" id="KW-1185">Reference proteome</keyword>
<evidence type="ECO:0000313" key="1">
    <source>
        <dbReference type="EMBL" id="KAF0327867.1"/>
    </source>
</evidence>
<protein>
    <submittedName>
        <fullName evidence="1">Uncharacterized protein</fullName>
    </submittedName>
</protein>
<name>A0A8H3WL92_9PEZI</name>
<dbReference type="EMBL" id="WOWK01000021">
    <property type="protein sequence ID" value="KAF0327867.1"/>
    <property type="molecule type" value="Genomic_DNA"/>
</dbReference>
<proteinExistence type="predicted"/>
<evidence type="ECO:0000313" key="2">
    <source>
        <dbReference type="Proteomes" id="UP000434172"/>
    </source>
</evidence>
<accession>A0A8H3WL92</accession>